<comment type="caution">
    <text evidence="1">The sequence shown here is derived from an EMBL/GenBank/DDBJ whole genome shotgun (WGS) entry which is preliminary data.</text>
</comment>
<protein>
    <submittedName>
        <fullName evidence="1">Uncharacterized protein</fullName>
    </submittedName>
</protein>
<evidence type="ECO:0000313" key="1">
    <source>
        <dbReference type="EMBL" id="KAK5794724.1"/>
    </source>
</evidence>
<gene>
    <name evidence="1" type="ORF">PVK06_035965</name>
</gene>
<accession>A0ABR0NI91</accession>
<sequence>MHEEAKEHICPSRSSSCIRKSSLQELILSLQVVLVEAGMVSVRLAEGIDEVKVVGDPFDARKVNFDALNHIIGASLDFDVHFSFGATQEEFVEEWKNSSKLYFAENPIKTSVAPTARHEGGENEGEGE</sequence>
<keyword evidence="2" id="KW-1185">Reference proteome</keyword>
<dbReference type="EMBL" id="JARKNE010000010">
    <property type="protein sequence ID" value="KAK5794724.1"/>
    <property type="molecule type" value="Genomic_DNA"/>
</dbReference>
<name>A0ABR0NI91_GOSAR</name>
<dbReference type="Proteomes" id="UP001358586">
    <property type="component" value="Chromosome 10"/>
</dbReference>
<organism evidence="1 2">
    <name type="scientific">Gossypium arboreum</name>
    <name type="common">Tree cotton</name>
    <name type="synonym">Gossypium nanking</name>
    <dbReference type="NCBI Taxonomy" id="29729"/>
    <lineage>
        <taxon>Eukaryota</taxon>
        <taxon>Viridiplantae</taxon>
        <taxon>Streptophyta</taxon>
        <taxon>Embryophyta</taxon>
        <taxon>Tracheophyta</taxon>
        <taxon>Spermatophyta</taxon>
        <taxon>Magnoliopsida</taxon>
        <taxon>eudicotyledons</taxon>
        <taxon>Gunneridae</taxon>
        <taxon>Pentapetalae</taxon>
        <taxon>rosids</taxon>
        <taxon>malvids</taxon>
        <taxon>Malvales</taxon>
        <taxon>Malvaceae</taxon>
        <taxon>Malvoideae</taxon>
        <taxon>Gossypium</taxon>
    </lineage>
</organism>
<reference evidence="1 2" key="1">
    <citation type="submission" date="2023-03" db="EMBL/GenBank/DDBJ databases">
        <title>WGS of Gossypium arboreum.</title>
        <authorList>
            <person name="Yu D."/>
        </authorList>
    </citation>
    <scope>NUCLEOTIDE SEQUENCE [LARGE SCALE GENOMIC DNA]</scope>
    <source>
        <tissue evidence="1">Leaf</tissue>
    </source>
</reference>
<proteinExistence type="predicted"/>
<evidence type="ECO:0000313" key="2">
    <source>
        <dbReference type="Proteomes" id="UP001358586"/>
    </source>
</evidence>